<organism evidence="3 4">
    <name type="scientific">Halorubrum rutilum</name>
    <dbReference type="NCBI Taxonomy" id="1364933"/>
    <lineage>
        <taxon>Archaea</taxon>
        <taxon>Methanobacteriati</taxon>
        <taxon>Methanobacteriota</taxon>
        <taxon>Stenosarchaea group</taxon>
        <taxon>Halobacteria</taxon>
        <taxon>Halobacteriales</taxon>
        <taxon>Haloferacaceae</taxon>
        <taxon>Halorubrum</taxon>
    </lineage>
</organism>
<evidence type="ECO:0000256" key="1">
    <source>
        <dbReference type="SAM" id="Coils"/>
    </source>
</evidence>
<evidence type="ECO:0000313" key="4">
    <source>
        <dbReference type="Proteomes" id="UP001596545"/>
    </source>
</evidence>
<comment type="caution">
    <text evidence="3">The sequence shown here is derived from an EMBL/GenBank/DDBJ whole genome shotgun (WGS) entry which is preliminary data.</text>
</comment>
<sequence>MSEPAPPEVPLDELVDDVADRTGEDPESVRTWLDPFTDDGTVTPEAIEATVTDVSQILATAETRVDLATRTVEEANDAVADAPDLEIIRVRQRAFEERLADLRSDVEGLGEELSGAANDLDSPVDVYEAAVDLHEITTDAQRIVRVAHDLETEVEAFEAWLGSANRRRDALVDDVEAAEESAESLEETVESLRNADDPDPERRFDAAVQARVLDVVVADLRTEAAGLREWAEREDKSFPDDVEARIESIRDEAAASASALADRPDWDDRFEERLDELDDALSAVDPPVAWGRVDEVIQRAREGIQADRSSGD</sequence>
<name>A0ABD6ALH0_9EURY</name>
<dbReference type="RefSeq" id="WP_256409247.1">
    <property type="nucleotide sequence ID" value="NZ_JANHDN010000004.1"/>
</dbReference>
<accession>A0ABD6ALH0</accession>
<proteinExistence type="predicted"/>
<gene>
    <name evidence="3" type="ORF">ACFQMF_10770</name>
</gene>
<dbReference type="Proteomes" id="UP001596545">
    <property type="component" value="Unassembled WGS sequence"/>
</dbReference>
<keyword evidence="1" id="KW-0175">Coiled coil</keyword>
<evidence type="ECO:0000313" key="3">
    <source>
        <dbReference type="EMBL" id="MFC7325059.1"/>
    </source>
</evidence>
<feature type="coiled-coil region" evidence="1">
    <location>
        <begin position="58"/>
        <end position="112"/>
    </location>
</feature>
<evidence type="ECO:0000256" key="2">
    <source>
        <dbReference type="SAM" id="MobiDB-lite"/>
    </source>
</evidence>
<dbReference type="AlphaFoldDB" id="A0ABD6ALH0"/>
<feature type="coiled-coil region" evidence="1">
    <location>
        <begin position="161"/>
        <end position="195"/>
    </location>
</feature>
<feature type="region of interest" description="Disordered" evidence="2">
    <location>
        <begin position="1"/>
        <end position="40"/>
    </location>
</feature>
<feature type="compositionally biased region" description="Basic and acidic residues" evidence="2">
    <location>
        <begin position="18"/>
        <end position="28"/>
    </location>
</feature>
<keyword evidence="4" id="KW-1185">Reference proteome</keyword>
<dbReference type="EMBL" id="JBHTBL010000008">
    <property type="protein sequence ID" value="MFC7325059.1"/>
    <property type="molecule type" value="Genomic_DNA"/>
</dbReference>
<reference evidence="3 4" key="1">
    <citation type="journal article" date="2019" name="Int. J. Syst. Evol. Microbiol.">
        <title>The Global Catalogue of Microorganisms (GCM) 10K type strain sequencing project: providing services to taxonomists for standard genome sequencing and annotation.</title>
        <authorList>
            <consortium name="The Broad Institute Genomics Platform"/>
            <consortium name="The Broad Institute Genome Sequencing Center for Infectious Disease"/>
            <person name="Wu L."/>
            <person name="Ma J."/>
        </authorList>
    </citation>
    <scope>NUCLEOTIDE SEQUENCE [LARGE SCALE GENOMIC DNA]</scope>
    <source>
        <strain evidence="3 4">CGMCC 1.12554</strain>
    </source>
</reference>
<protein>
    <submittedName>
        <fullName evidence="3">Halo transducer protein</fullName>
    </submittedName>
</protein>